<dbReference type="InterPro" id="IPR002913">
    <property type="entry name" value="START_lipid-bd_dom"/>
</dbReference>
<dbReference type="AlphaFoldDB" id="A0A382TM77"/>
<reference evidence="2" key="1">
    <citation type="submission" date="2018-05" db="EMBL/GenBank/DDBJ databases">
        <authorList>
            <person name="Lanie J.A."/>
            <person name="Ng W.-L."/>
            <person name="Kazmierczak K.M."/>
            <person name="Andrzejewski T.M."/>
            <person name="Davidsen T.M."/>
            <person name="Wayne K.J."/>
            <person name="Tettelin H."/>
            <person name="Glass J.I."/>
            <person name="Rusch D."/>
            <person name="Podicherti R."/>
            <person name="Tsui H.-C.T."/>
            <person name="Winkler M.E."/>
        </authorList>
    </citation>
    <scope>NUCLEOTIDE SEQUENCE</scope>
</reference>
<dbReference type="Pfam" id="PF01852">
    <property type="entry name" value="START"/>
    <property type="match status" value="1"/>
</dbReference>
<dbReference type="InterPro" id="IPR023393">
    <property type="entry name" value="START-like_dom_sf"/>
</dbReference>
<evidence type="ECO:0000259" key="1">
    <source>
        <dbReference type="PROSITE" id="PS50848"/>
    </source>
</evidence>
<gene>
    <name evidence="2" type="ORF">METZ01_LOCUS375402</name>
</gene>
<dbReference type="GO" id="GO:0008289">
    <property type="term" value="F:lipid binding"/>
    <property type="evidence" value="ECO:0007669"/>
    <property type="project" value="InterPro"/>
</dbReference>
<accession>A0A382TM77</accession>
<dbReference type="Gene3D" id="3.30.530.20">
    <property type="match status" value="1"/>
</dbReference>
<dbReference type="SUPFAM" id="SSF55961">
    <property type="entry name" value="Bet v1-like"/>
    <property type="match status" value="1"/>
</dbReference>
<proteinExistence type="predicted"/>
<feature type="domain" description="START" evidence="1">
    <location>
        <begin position="33"/>
        <end position="199"/>
    </location>
</feature>
<sequence length="199" mass="23477">MKIRPLNSLYIIAFFSIFQAEVILPPDNLENWEILQDDKIWIGWERSGEFDWCRAKSTLNAPISDLRRIIEDKKNYPNIFKRIETTKIITDEIVYIALDMPFPFAGRDYVVKYIQEQVDDELIYRFYAVIHPDAPLHSKYVRLSHASGGWRLKSLDSTKTEITYTWNGELLGDFPNWALTRAWKQQGLEVMTWLQEAVE</sequence>
<organism evidence="2">
    <name type="scientific">marine metagenome</name>
    <dbReference type="NCBI Taxonomy" id="408172"/>
    <lineage>
        <taxon>unclassified sequences</taxon>
        <taxon>metagenomes</taxon>
        <taxon>ecological metagenomes</taxon>
    </lineage>
</organism>
<evidence type="ECO:0000313" key="2">
    <source>
        <dbReference type="EMBL" id="SVD22548.1"/>
    </source>
</evidence>
<name>A0A382TM77_9ZZZZ</name>
<dbReference type="PROSITE" id="PS50848">
    <property type="entry name" value="START"/>
    <property type="match status" value="1"/>
</dbReference>
<protein>
    <recommendedName>
        <fullName evidence="1">START domain-containing protein</fullName>
    </recommendedName>
</protein>
<dbReference type="EMBL" id="UINC01137295">
    <property type="protein sequence ID" value="SVD22548.1"/>
    <property type="molecule type" value="Genomic_DNA"/>
</dbReference>